<protein>
    <submittedName>
        <fullName evidence="1">Uncharacterized protein</fullName>
    </submittedName>
</protein>
<evidence type="ECO:0000313" key="2">
    <source>
        <dbReference type="Proteomes" id="UP000033475"/>
    </source>
</evidence>
<reference evidence="1 2" key="1">
    <citation type="submission" date="2015-01" db="EMBL/GenBank/DDBJ databases">
        <title>Genome Sequencing of Rickettsiales.</title>
        <authorList>
            <person name="Daugherty S.C."/>
            <person name="Su Q."/>
            <person name="Abolude K."/>
            <person name="Beier-Sexton M."/>
            <person name="Carlyon J.A."/>
            <person name="Carter R."/>
            <person name="Day N.P."/>
            <person name="Dumler S.J."/>
            <person name="Dyachenko V."/>
            <person name="Godinez A."/>
            <person name="Kurtti T.J."/>
            <person name="Lichay M."/>
            <person name="Mullins K.E."/>
            <person name="Ott S."/>
            <person name="Pappas-Brown V."/>
            <person name="Paris D.H."/>
            <person name="Patel P."/>
            <person name="Richards A.L."/>
            <person name="Sadzewicz L."/>
            <person name="Sears K."/>
            <person name="Seidman D."/>
            <person name="Sengamalay N."/>
            <person name="Stenos J."/>
            <person name="Tallon L.J."/>
            <person name="Vincent G."/>
            <person name="Fraser C.M."/>
            <person name="Munderloh U."/>
            <person name="Dunning-Hotopp J.C."/>
        </authorList>
    </citation>
    <scope>NUCLEOTIDE SEQUENCE [LARGE SCALE GENOMIC DNA]</scope>
    <source>
        <strain evidence="1 2">Pedreira</strain>
    </source>
</reference>
<proteinExistence type="predicted"/>
<sequence length="41" mass="4955">MNRFSRHCERLQGAWQSQESNFMRLPRRDFASPRNDIGVIF</sequence>
<dbReference type="EMBL" id="LANQ01000001">
    <property type="protein sequence ID" value="KJV57782.1"/>
    <property type="molecule type" value="Genomic_DNA"/>
</dbReference>
<comment type="caution">
    <text evidence="1">The sequence shown here is derived from an EMBL/GenBank/DDBJ whole genome shotgun (WGS) entry which is preliminary data.</text>
</comment>
<name>A0A0F3MQR1_RICFI</name>
<dbReference type="AlphaFoldDB" id="A0A0F3MQR1"/>
<dbReference type="Proteomes" id="UP000033475">
    <property type="component" value="Unassembled WGS sequence"/>
</dbReference>
<organism evidence="1 2">
    <name type="scientific">Rickettsia felis str. Pedreira</name>
    <dbReference type="NCBI Taxonomy" id="1359196"/>
    <lineage>
        <taxon>Bacteria</taxon>
        <taxon>Pseudomonadati</taxon>
        <taxon>Pseudomonadota</taxon>
        <taxon>Alphaproteobacteria</taxon>
        <taxon>Rickettsiales</taxon>
        <taxon>Rickettsiaceae</taxon>
        <taxon>Rickettsieae</taxon>
        <taxon>Rickettsia</taxon>
        <taxon>spotted fever group</taxon>
    </lineage>
</organism>
<accession>A0A0F3MQR1</accession>
<evidence type="ECO:0000313" key="1">
    <source>
        <dbReference type="EMBL" id="KJV57782.1"/>
    </source>
</evidence>
<gene>
    <name evidence="1" type="ORF">RFEPED_0149</name>
</gene>